<name>A0A7S9PUL4_EPIFF</name>
<dbReference type="AlphaFoldDB" id="A0A7S9PUL4"/>
<dbReference type="GO" id="GO:0019346">
    <property type="term" value="P:transsulfuration"/>
    <property type="evidence" value="ECO:0007669"/>
    <property type="project" value="TreeGrafter"/>
</dbReference>
<dbReference type="Proteomes" id="UP000594364">
    <property type="component" value="Chromosome 2"/>
</dbReference>
<dbReference type="InterPro" id="IPR051750">
    <property type="entry name" value="Trans-sulfuration_enzymes"/>
</dbReference>
<gene>
    <name evidence="1" type="ORF">C2857_006131</name>
</gene>
<evidence type="ECO:0000313" key="1">
    <source>
        <dbReference type="EMBL" id="QPG97313.1"/>
    </source>
</evidence>
<protein>
    <submittedName>
        <fullName evidence="1">Uncharacterized protein</fullName>
    </submittedName>
</protein>
<dbReference type="PANTHER" id="PTHR42699">
    <property type="match status" value="1"/>
</dbReference>
<sequence length="105" mass="11769">MAEFLHNSMTEQPDSPVVSVQYPSLLASKINYGPFKRPGTPELPSPGYGCLLTVEFESVDTTRAFYDRCGFYPSPYLGGHLTFMSAYNMLMFGKDKRGGEENDRI</sequence>
<proteinExistence type="predicted"/>
<dbReference type="GO" id="GO:0003962">
    <property type="term" value="F:cystathionine gamma-synthase activity"/>
    <property type="evidence" value="ECO:0007669"/>
    <property type="project" value="TreeGrafter"/>
</dbReference>
<dbReference type="Gene3D" id="3.90.1150.10">
    <property type="entry name" value="Aspartate Aminotransferase, domain 1"/>
    <property type="match status" value="1"/>
</dbReference>
<organism evidence="1 2">
    <name type="scientific">Epichloe festucae (strain Fl1)</name>
    <dbReference type="NCBI Taxonomy" id="877507"/>
    <lineage>
        <taxon>Eukaryota</taxon>
        <taxon>Fungi</taxon>
        <taxon>Dikarya</taxon>
        <taxon>Ascomycota</taxon>
        <taxon>Pezizomycotina</taxon>
        <taxon>Sordariomycetes</taxon>
        <taxon>Hypocreomycetidae</taxon>
        <taxon>Hypocreales</taxon>
        <taxon>Clavicipitaceae</taxon>
        <taxon>Epichloe</taxon>
    </lineage>
</organism>
<dbReference type="EMBL" id="CP031386">
    <property type="protein sequence ID" value="QPG97313.1"/>
    <property type="molecule type" value="Genomic_DNA"/>
</dbReference>
<dbReference type="PANTHER" id="PTHR42699:SF1">
    <property type="entry name" value="CYSTATHIONINE GAMMA-SYNTHASE-RELATED"/>
    <property type="match status" value="1"/>
</dbReference>
<accession>A0A7S9PUL4</accession>
<reference evidence="1 2" key="1">
    <citation type="journal article" date="2018" name="PLoS Genet.">
        <title>Repeat elements organise 3D genome structure and mediate transcription in the filamentous fungus Epichloe festucae.</title>
        <authorList>
            <person name="Winter D.J."/>
            <person name="Ganley A.R.D."/>
            <person name="Young C.A."/>
            <person name="Liachko I."/>
            <person name="Schardl C.L."/>
            <person name="Dupont P.Y."/>
            <person name="Berry D."/>
            <person name="Ram A."/>
            <person name="Scott B."/>
            <person name="Cox M.P."/>
        </authorList>
    </citation>
    <scope>NUCLEOTIDE SEQUENCE [LARGE SCALE GENOMIC DNA]</scope>
    <source>
        <strain evidence="1 2">Fl1</strain>
    </source>
</reference>
<keyword evidence="2" id="KW-1185">Reference proteome</keyword>
<dbReference type="InterPro" id="IPR015422">
    <property type="entry name" value="PyrdxlP-dep_Trfase_small"/>
</dbReference>
<dbReference type="OrthoDB" id="10047078at2759"/>
<evidence type="ECO:0000313" key="2">
    <source>
        <dbReference type="Proteomes" id="UP000594364"/>
    </source>
</evidence>